<comment type="caution">
    <text evidence="2">The sequence shown here is derived from an EMBL/GenBank/DDBJ whole genome shotgun (WGS) entry which is preliminary data.</text>
</comment>
<feature type="compositionally biased region" description="Gly residues" evidence="1">
    <location>
        <begin position="124"/>
        <end position="142"/>
    </location>
</feature>
<protein>
    <submittedName>
        <fullName evidence="2">Uncharacterized protein</fullName>
    </submittedName>
</protein>
<evidence type="ECO:0000313" key="3">
    <source>
        <dbReference type="Proteomes" id="UP000568022"/>
    </source>
</evidence>
<dbReference type="Proteomes" id="UP000568022">
    <property type="component" value="Unassembled WGS sequence"/>
</dbReference>
<reference evidence="2 3" key="1">
    <citation type="submission" date="2020-08" db="EMBL/GenBank/DDBJ databases">
        <title>Genomic Encyclopedia of Type Strains, Phase III (KMG-III): the genomes of soil and plant-associated and newly described type strains.</title>
        <authorList>
            <person name="Whitman W."/>
        </authorList>
    </citation>
    <scope>NUCLEOTIDE SEQUENCE [LARGE SCALE GENOMIC DNA]</scope>
    <source>
        <strain evidence="2 3">CECT 3226</strain>
    </source>
</reference>
<gene>
    <name evidence="2" type="ORF">FHS32_003853</name>
</gene>
<name>A0A7W8FB69_9ACTN</name>
<proteinExistence type="predicted"/>
<dbReference type="AlphaFoldDB" id="A0A7W8FB69"/>
<evidence type="ECO:0000256" key="1">
    <source>
        <dbReference type="SAM" id="MobiDB-lite"/>
    </source>
</evidence>
<keyword evidence="3" id="KW-1185">Reference proteome</keyword>
<feature type="region of interest" description="Disordered" evidence="1">
    <location>
        <begin position="100"/>
        <end position="163"/>
    </location>
</feature>
<evidence type="ECO:0000313" key="2">
    <source>
        <dbReference type="EMBL" id="MBB5127111.1"/>
    </source>
</evidence>
<sequence length="163" mass="18120">MRQLVQRRRRAWLAARSVERGLFRADFDTPPGDERHRFLFHVHGDAGVGRIFPLRELEQIARKRGALTAYVDEGADSVPEVPSVMSRQFADRGARFKELDEVPAARRERRHEAESAAPAASDPGAGGRPVGGQHGGRRGGTGRARSRAWARAQRDAVVRHRDG</sequence>
<feature type="compositionally biased region" description="Basic and acidic residues" evidence="1">
    <location>
        <begin position="100"/>
        <end position="114"/>
    </location>
</feature>
<accession>A0A7W8FB69</accession>
<dbReference type="EMBL" id="JACHJE010000008">
    <property type="protein sequence ID" value="MBB5127111.1"/>
    <property type="molecule type" value="Genomic_DNA"/>
</dbReference>
<feature type="compositionally biased region" description="Basic and acidic residues" evidence="1">
    <location>
        <begin position="152"/>
        <end position="163"/>
    </location>
</feature>
<organism evidence="2 3">
    <name type="scientific">Streptomyces griseoloalbus</name>
    <dbReference type="NCBI Taxonomy" id="67303"/>
    <lineage>
        <taxon>Bacteria</taxon>
        <taxon>Bacillati</taxon>
        <taxon>Actinomycetota</taxon>
        <taxon>Actinomycetes</taxon>
        <taxon>Kitasatosporales</taxon>
        <taxon>Streptomycetaceae</taxon>
        <taxon>Streptomyces</taxon>
    </lineage>
</organism>